<protein>
    <submittedName>
        <fullName evidence="1">Uncharacterized protein</fullName>
    </submittedName>
</protein>
<evidence type="ECO:0000313" key="1">
    <source>
        <dbReference type="EMBL" id="KAJ4709093.1"/>
    </source>
</evidence>
<dbReference type="Proteomes" id="UP001164539">
    <property type="component" value="Chromosome 10"/>
</dbReference>
<reference evidence="1 2" key="1">
    <citation type="journal article" date="2023" name="Science">
        <title>Complex scaffold remodeling in plant triterpene biosynthesis.</title>
        <authorList>
            <person name="De La Pena R."/>
            <person name="Hodgson H."/>
            <person name="Liu J.C."/>
            <person name="Stephenson M.J."/>
            <person name="Martin A.C."/>
            <person name="Owen C."/>
            <person name="Harkess A."/>
            <person name="Leebens-Mack J."/>
            <person name="Jimenez L.E."/>
            <person name="Osbourn A."/>
            <person name="Sattely E.S."/>
        </authorList>
    </citation>
    <scope>NUCLEOTIDE SEQUENCE [LARGE SCALE GENOMIC DNA]</scope>
    <source>
        <strain evidence="2">cv. JPN11</strain>
        <tissue evidence="1">Leaf</tissue>
    </source>
</reference>
<sequence>MWKALFSRSLLKGFNSRSLKIAMSEDLNSQSLKIKTSEGPYSESLHMKTWECPYYENLRIATSKALKFGILKIMMRNSAREAKDKGKGKDKVFSKELKNLKNDIDEIGKRLKQKISEVDKSS</sequence>
<comment type="caution">
    <text evidence="1">The sequence shown here is derived from an EMBL/GenBank/DDBJ whole genome shotgun (WGS) entry which is preliminary data.</text>
</comment>
<gene>
    <name evidence="1" type="ORF">OWV82_018932</name>
</gene>
<accession>A0ACC1XD33</accession>
<organism evidence="1 2">
    <name type="scientific">Melia azedarach</name>
    <name type="common">Chinaberry tree</name>
    <dbReference type="NCBI Taxonomy" id="155640"/>
    <lineage>
        <taxon>Eukaryota</taxon>
        <taxon>Viridiplantae</taxon>
        <taxon>Streptophyta</taxon>
        <taxon>Embryophyta</taxon>
        <taxon>Tracheophyta</taxon>
        <taxon>Spermatophyta</taxon>
        <taxon>Magnoliopsida</taxon>
        <taxon>eudicotyledons</taxon>
        <taxon>Gunneridae</taxon>
        <taxon>Pentapetalae</taxon>
        <taxon>rosids</taxon>
        <taxon>malvids</taxon>
        <taxon>Sapindales</taxon>
        <taxon>Meliaceae</taxon>
        <taxon>Melia</taxon>
    </lineage>
</organism>
<keyword evidence="2" id="KW-1185">Reference proteome</keyword>
<dbReference type="EMBL" id="CM051403">
    <property type="protein sequence ID" value="KAJ4709093.1"/>
    <property type="molecule type" value="Genomic_DNA"/>
</dbReference>
<proteinExistence type="predicted"/>
<evidence type="ECO:0000313" key="2">
    <source>
        <dbReference type="Proteomes" id="UP001164539"/>
    </source>
</evidence>
<name>A0ACC1XD33_MELAZ</name>